<keyword evidence="5 9" id="KW-0472">Membrane</keyword>
<feature type="region of interest" description="Disordered" evidence="8">
    <location>
        <begin position="234"/>
        <end position="271"/>
    </location>
</feature>
<keyword evidence="4 9" id="KW-1133">Transmembrane helix</keyword>
<sequence length="271" mass="27898">MTTVSHSSATLGWTSKVADGTALYGSTSWTAVTYDAAATTYTRSSPYFAQCAATGSAVCYVFTDCDGHYIYAPETSFTLTESSTVSYCGTDLMFESLGASDALSWVWWADASAVTQDTYYFTSPPASGGSSTPTSSGAPASSSTPSTTSLAPTPSPAPSKSHAGVIAGSVVGGVAIIAATILGVVFLLRRRKHRGNTQDAPISQAPPYAQPYGTDEKPVGVEAGVYGQAEHAQNTYAANRAPPQEIPEMSGSAEAATRPESGVAELPVTKS</sequence>
<keyword evidence="2 9" id="KW-0812">Transmembrane</keyword>
<accession>A0A6A6SI10</accession>
<feature type="compositionally biased region" description="Low complexity" evidence="8">
    <location>
        <begin position="125"/>
        <end position="152"/>
    </location>
</feature>
<evidence type="ECO:0000256" key="2">
    <source>
        <dbReference type="ARBA" id="ARBA00022692"/>
    </source>
</evidence>
<dbReference type="CDD" id="cd12087">
    <property type="entry name" value="TM_EGFR-like"/>
    <property type="match status" value="1"/>
</dbReference>
<reference evidence="10" key="1">
    <citation type="journal article" date="2020" name="Stud. Mycol.">
        <title>101 Dothideomycetes genomes: a test case for predicting lifestyles and emergence of pathogens.</title>
        <authorList>
            <person name="Haridas S."/>
            <person name="Albert R."/>
            <person name="Binder M."/>
            <person name="Bloem J."/>
            <person name="Labutti K."/>
            <person name="Salamov A."/>
            <person name="Andreopoulos B."/>
            <person name="Baker S."/>
            <person name="Barry K."/>
            <person name="Bills G."/>
            <person name="Bluhm B."/>
            <person name="Cannon C."/>
            <person name="Castanera R."/>
            <person name="Culley D."/>
            <person name="Daum C."/>
            <person name="Ezra D."/>
            <person name="Gonzalez J."/>
            <person name="Henrissat B."/>
            <person name="Kuo A."/>
            <person name="Liang C."/>
            <person name="Lipzen A."/>
            <person name="Lutzoni F."/>
            <person name="Magnuson J."/>
            <person name="Mondo S."/>
            <person name="Nolan M."/>
            <person name="Ohm R."/>
            <person name="Pangilinan J."/>
            <person name="Park H.-J."/>
            <person name="Ramirez L."/>
            <person name="Alfaro M."/>
            <person name="Sun H."/>
            <person name="Tritt A."/>
            <person name="Yoshinaga Y."/>
            <person name="Zwiers L.-H."/>
            <person name="Turgeon B."/>
            <person name="Goodwin S."/>
            <person name="Spatafora J."/>
            <person name="Crous P."/>
            <person name="Grigoriev I."/>
        </authorList>
    </citation>
    <scope>NUCLEOTIDE SEQUENCE</scope>
    <source>
        <strain evidence="10">CBS 122681</strain>
    </source>
</reference>
<evidence type="ECO:0000256" key="4">
    <source>
        <dbReference type="ARBA" id="ARBA00022989"/>
    </source>
</evidence>
<evidence type="ECO:0000313" key="11">
    <source>
        <dbReference type="Proteomes" id="UP000799324"/>
    </source>
</evidence>
<comment type="subcellular location">
    <subcellularLocation>
        <location evidence="1">Membrane</location>
    </subcellularLocation>
</comment>
<name>A0A6A6SI10_9PLEO</name>
<evidence type="ECO:0000256" key="5">
    <source>
        <dbReference type="ARBA" id="ARBA00023136"/>
    </source>
</evidence>
<keyword evidence="3" id="KW-0732">Signal</keyword>
<feature type="region of interest" description="Disordered" evidence="8">
    <location>
        <begin position="125"/>
        <end position="161"/>
    </location>
</feature>
<evidence type="ECO:0000313" key="10">
    <source>
        <dbReference type="EMBL" id="KAF2647012.1"/>
    </source>
</evidence>
<proteinExistence type="predicted"/>
<gene>
    <name evidence="10" type="ORF">K491DRAFT_784955</name>
</gene>
<organism evidence="10 11">
    <name type="scientific">Lophiostoma macrostomum CBS 122681</name>
    <dbReference type="NCBI Taxonomy" id="1314788"/>
    <lineage>
        <taxon>Eukaryota</taxon>
        <taxon>Fungi</taxon>
        <taxon>Dikarya</taxon>
        <taxon>Ascomycota</taxon>
        <taxon>Pezizomycotina</taxon>
        <taxon>Dothideomycetes</taxon>
        <taxon>Pleosporomycetidae</taxon>
        <taxon>Pleosporales</taxon>
        <taxon>Lophiostomataceae</taxon>
        <taxon>Lophiostoma</taxon>
    </lineage>
</organism>
<dbReference type="GO" id="GO:0016020">
    <property type="term" value="C:membrane"/>
    <property type="evidence" value="ECO:0007669"/>
    <property type="project" value="UniProtKB-SubCell"/>
</dbReference>
<feature type="transmembrane region" description="Helical" evidence="9">
    <location>
        <begin position="165"/>
        <end position="188"/>
    </location>
</feature>
<keyword evidence="7" id="KW-0393">Immunoglobulin domain</keyword>
<protein>
    <submittedName>
        <fullName evidence="10">Uncharacterized protein</fullName>
    </submittedName>
</protein>
<evidence type="ECO:0000256" key="8">
    <source>
        <dbReference type="SAM" id="MobiDB-lite"/>
    </source>
</evidence>
<evidence type="ECO:0000256" key="3">
    <source>
        <dbReference type="ARBA" id="ARBA00022729"/>
    </source>
</evidence>
<evidence type="ECO:0000256" key="7">
    <source>
        <dbReference type="ARBA" id="ARBA00023319"/>
    </source>
</evidence>
<dbReference type="AlphaFoldDB" id="A0A6A6SI10"/>
<dbReference type="EMBL" id="MU004766">
    <property type="protein sequence ID" value="KAF2647012.1"/>
    <property type="molecule type" value="Genomic_DNA"/>
</dbReference>
<evidence type="ECO:0000256" key="6">
    <source>
        <dbReference type="ARBA" id="ARBA00023157"/>
    </source>
</evidence>
<keyword evidence="6" id="KW-1015">Disulfide bond</keyword>
<keyword evidence="11" id="KW-1185">Reference proteome</keyword>
<dbReference type="PRINTS" id="PR00213">
    <property type="entry name" value="MYELINP0"/>
</dbReference>
<evidence type="ECO:0000256" key="1">
    <source>
        <dbReference type="ARBA" id="ARBA00004370"/>
    </source>
</evidence>
<dbReference type="Proteomes" id="UP000799324">
    <property type="component" value="Unassembled WGS sequence"/>
</dbReference>
<dbReference type="InterPro" id="IPR000920">
    <property type="entry name" value="Myelin_P0-rel"/>
</dbReference>
<evidence type="ECO:0000256" key="9">
    <source>
        <dbReference type="SAM" id="Phobius"/>
    </source>
</evidence>